<dbReference type="Proteomes" id="UP000656548">
    <property type="component" value="Unassembled WGS sequence"/>
</dbReference>
<comment type="caution">
    <text evidence="1">The sequence shown here is derived from an EMBL/GenBank/DDBJ whole genome shotgun (WGS) entry which is preliminary data.</text>
</comment>
<protein>
    <submittedName>
        <fullName evidence="1">Uncharacterized protein</fullName>
    </submittedName>
</protein>
<gene>
    <name evidence="1" type="ORF">H4W30_004047</name>
</gene>
<evidence type="ECO:0000313" key="2">
    <source>
        <dbReference type="Proteomes" id="UP000656548"/>
    </source>
</evidence>
<reference evidence="1 2" key="1">
    <citation type="submission" date="2020-10" db="EMBL/GenBank/DDBJ databases">
        <title>Sequencing the genomes of 1000 actinobacteria strains.</title>
        <authorList>
            <person name="Klenk H.-P."/>
        </authorList>
    </citation>
    <scope>NUCLEOTIDE SEQUENCE [LARGE SCALE GENOMIC DNA]</scope>
    <source>
        <strain evidence="1 2">DSM 46661</strain>
    </source>
</reference>
<keyword evidence="2" id="KW-1185">Reference proteome</keyword>
<organism evidence="1 2">
    <name type="scientific">Amycolatopsis roodepoortensis</name>
    <dbReference type="NCBI Taxonomy" id="700274"/>
    <lineage>
        <taxon>Bacteria</taxon>
        <taxon>Bacillati</taxon>
        <taxon>Actinomycetota</taxon>
        <taxon>Actinomycetes</taxon>
        <taxon>Pseudonocardiales</taxon>
        <taxon>Pseudonocardiaceae</taxon>
        <taxon>Amycolatopsis</taxon>
    </lineage>
</organism>
<dbReference type="RefSeq" id="WP_192744254.1">
    <property type="nucleotide sequence ID" value="NZ_JADBEJ010000005.1"/>
</dbReference>
<dbReference type="EMBL" id="JADBEJ010000005">
    <property type="protein sequence ID" value="MBE1576987.1"/>
    <property type="molecule type" value="Genomic_DNA"/>
</dbReference>
<sequence length="74" mass="8003">MFVRRGDFRDIPGSAGTVGLPENHYTLLTEPALHDWLTEPCQIGQAPPISSSAMDRTIVPAAWRDDHGAAAVMS</sequence>
<evidence type="ECO:0000313" key="1">
    <source>
        <dbReference type="EMBL" id="MBE1576987.1"/>
    </source>
</evidence>
<proteinExistence type="predicted"/>
<accession>A0ABR9L9H9</accession>
<name>A0ABR9L9H9_9PSEU</name>